<feature type="compositionally biased region" description="Low complexity" evidence="5">
    <location>
        <begin position="416"/>
        <end position="440"/>
    </location>
</feature>
<dbReference type="Pfam" id="PF00097">
    <property type="entry name" value="zf-C3HC4"/>
    <property type="match status" value="1"/>
</dbReference>
<evidence type="ECO:0000259" key="6">
    <source>
        <dbReference type="PROSITE" id="PS50089"/>
    </source>
</evidence>
<evidence type="ECO:0000256" key="5">
    <source>
        <dbReference type="SAM" id="MobiDB-lite"/>
    </source>
</evidence>
<dbReference type="InterPro" id="IPR013083">
    <property type="entry name" value="Znf_RING/FYVE/PHD"/>
</dbReference>
<gene>
    <name evidence="7" type="ORF">SO694_00023129</name>
</gene>
<sequence>MPASPSVAATPASSGAIACASSSSTAYAVALPRRVSQAGRASSECLALVLDGVLSAAECASLVAVHGDATKLQKVTEAAGEGYSVAIQNQRNYSLGVFHDAGVSDGLWARLEARAGAALAAFADSRGERPPLGLNERLRVLRHAPGERFEPHYDLVVDYPPDRRSLFEAEELDIKCCEFLDDDDIKELIPPLGPRKRFKEAIKKRQTSSSPVTSRAAAVVTPTVDDGARKRRRRRRDRGAICFDELANPVRVDCAGGHEFCRRCWLGWCKQLILKSSTSTTCPSCRADAKLVLDTATMKPFEADRAPAWGGAGVAVPRREASARPRGPASVTWTRRATLTGDGRAESRRRDGRANRGRRAEAEAEAQRRAAVQARRAAAKAAKKERQRERKRTQVAPARRRRQRPRAPPPGRRGRAVAAAPGRRVAVAARRPAAAGARRGVRGLVARVARAAALRPAVAAESFASMRRPLAAGAPQAPIPPSPASTGPGSKACRQSGAPATVN</sequence>
<dbReference type="InterPro" id="IPR001841">
    <property type="entry name" value="Znf_RING"/>
</dbReference>
<proteinExistence type="predicted"/>
<dbReference type="Gene3D" id="1.10.150.50">
    <property type="entry name" value="Transcription Factor, Ets-1"/>
    <property type="match status" value="1"/>
</dbReference>
<dbReference type="Gene3D" id="2.60.120.620">
    <property type="entry name" value="q2cbj1_9rhob like domain"/>
    <property type="match status" value="1"/>
</dbReference>
<evidence type="ECO:0000256" key="2">
    <source>
        <dbReference type="ARBA" id="ARBA00022771"/>
    </source>
</evidence>
<evidence type="ECO:0000313" key="8">
    <source>
        <dbReference type="Proteomes" id="UP001363151"/>
    </source>
</evidence>
<feature type="compositionally biased region" description="Basic residues" evidence="5">
    <location>
        <begin position="389"/>
        <end position="405"/>
    </location>
</feature>
<protein>
    <recommendedName>
        <fullName evidence="6">RING-type domain-containing protein</fullName>
    </recommendedName>
</protein>
<evidence type="ECO:0000256" key="3">
    <source>
        <dbReference type="ARBA" id="ARBA00022833"/>
    </source>
</evidence>
<dbReference type="CDD" id="cd16449">
    <property type="entry name" value="RING-HC"/>
    <property type="match status" value="1"/>
</dbReference>
<name>A0ABR1FTH2_AURAN</name>
<feature type="compositionally biased region" description="Basic and acidic residues" evidence="5">
    <location>
        <begin position="343"/>
        <end position="368"/>
    </location>
</feature>
<keyword evidence="8" id="KW-1185">Reference proteome</keyword>
<evidence type="ECO:0000313" key="7">
    <source>
        <dbReference type="EMBL" id="KAK7238337.1"/>
    </source>
</evidence>
<keyword evidence="3" id="KW-0862">Zinc</keyword>
<dbReference type="SUPFAM" id="SSF57850">
    <property type="entry name" value="RING/U-box"/>
    <property type="match status" value="1"/>
</dbReference>
<accession>A0ABR1FTH2</accession>
<dbReference type="InterPro" id="IPR018957">
    <property type="entry name" value="Znf_C3HC4_RING-type"/>
</dbReference>
<keyword evidence="2 4" id="KW-0863">Zinc-finger</keyword>
<evidence type="ECO:0000256" key="1">
    <source>
        <dbReference type="ARBA" id="ARBA00022723"/>
    </source>
</evidence>
<keyword evidence="1" id="KW-0479">Metal-binding</keyword>
<reference evidence="7 8" key="1">
    <citation type="submission" date="2024-03" db="EMBL/GenBank/DDBJ databases">
        <title>Aureococcus anophagefferens CCMP1851 and Kratosvirus quantuckense: Draft genome of a second virus-susceptible host strain in the model system.</title>
        <authorList>
            <person name="Chase E."/>
            <person name="Truchon A.R."/>
            <person name="Schepens W."/>
            <person name="Wilhelm S.W."/>
        </authorList>
    </citation>
    <scope>NUCLEOTIDE SEQUENCE [LARGE SCALE GENOMIC DNA]</scope>
    <source>
        <strain evidence="7 8">CCMP1851</strain>
    </source>
</reference>
<organism evidence="7 8">
    <name type="scientific">Aureococcus anophagefferens</name>
    <name type="common">Harmful bloom alga</name>
    <dbReference type="NCBI Taxonomy" id="44056"/>
    <lineage>
        <taxon>Eukaryota</taxon>
        <taxon>Sar</taxon>
        <taxon>Stramenopiles</taxon>
        <taxon>Ochrophyta</taxon>
        <taxon>Pelagophyceae</taxon>
        <taxon>Pelagomonadales</taxon>
        <taxon>Pelagomonadaceae</taxon>
        <taxon>Aureococcus</taxon>
    </lineage>
</organism>
<feature type="region of interest" description="Disordered" evidence="5">
    <location>
        <begin position="316"/>
        <end position="440"/>
    </location>
</feature>
<feature type="domain" description="RING-type" evidence="6">
    <location>
        <begin position="241"/>
        <end position="286"/>
    </location>
</feature>
<dbReference type="Gene3D" id="3.30.40.10">
    <property type="entry name" value="Zinc/RING finger domain, C3HC4 (zinc finger)"/>
    <property type="match status" value="1"/>
</dbReference>
<dbReference type="EMBL" id="JBBJCI010000230">
    <property type="protein sequence ID" value="KAK7238337.1"/>
    <property type="molecule type" value="Genomic_DNA"/>
</dbReference>
<evidence type="ECO:0000256" key="4">
    <source>
        <dbReference type="PROSITE-ProRule" id="PRU00175"/>
    </source>
</evidence>
<dbReference type="PROSITE" id="PS50089">
    <property type="entry name" value="ZF_RING_2"/>
    <property type="match status" value="1"/>
</dbReference>
<dbReference type="InterPro" id="IPR013761">
    <property type="entry name" value="SAM/pointed_sf"/>
</dbReference>
<feature type="region of interest" description="Disordered" evidence="5">
    <location>
        <begin position="472"/>
        <end position="503"/>
    </location>
</feature>
<dbReference type="Proteomes" id="UP001363151">
    <property type="component" value="Unassembled WGS sequence"/>
</dbReference>
<comment type="caution">
    <text evidence="7">The sequence shown here is derived from an EMBL/GenBank/DDBJ whole genome shotgun (WGS) entry which is preliminary data.</text>
</comment>